<dbReference type="EMBL" id="BMMW01000001">
    <property type="protein sequence ID" value="GGK44299.1"/>
    <property type="molecule type" value="Genomic_DNA"/>
</dbReference>
<protein>
    <recommendedName>
        <fullName evidence="6">TM7S3/TM198-like domain-containing protein</fullName>
    </recommendedName>
</protein>
<feature type="transmembrane region" description="Helical" evidence="5">
    <location>
        <begin position="49"/>
        <end position="71"/>
    </location>
</feature>
<evidence type="ECO:0000313" key="8">
    <source>
        <dbReference type="Proteomes" id="UP000612956"/>
    </source>
</evidence>
<feature type="transmembrane region" description="Helical" evidence="5">
    <location>
        <begin position="9"/>
        <end position="29"/>
    </location>
</feature>
<gene>
    <name evidence="7" type="ORF">GCM10011591_14780</name>
</gene>
<accession>A0A917QCV9</accession>
<keyword evidence="8" id="KW-1185">Reference proteome</keyword>
<feature type="transmembrane region" description="Helical" evidence="5">
    <location>
        <begin position="168"/>
        <end position="184"/>
    </location>
</feature>
<dbReference type="Pfam" id="PF13886">
    <property type="entry name" value="TM7S3_TM198"/>
    <property type="match status" value="1"/>
</dbReference>
<evidence type="ECO:0000313" key="7">
    <source>
        <dbReference type="EMBL" id="GGK44299.1"/>
    </source>
</evidence>
<name>A0A917QCV9_9NOCA</name>
<feature type="transmembrane region" description="Helical" evidence="5">
    <location>
        <begin position="78"/>
        <end position="100"/>
    </location>
</feature>
<comment type="subcellular location">
    <subcellularLocation>
        <location evidence="1">Membrane</location>
        <topology evidence="1">Multi-pass membrane protein</topology>
    </subcellularLocation>
</comment>
<evidence type="ECO:0000256" key="4">
    <source>
        <dbReference type="ARBA" id="ARBA00023136"/>
    </source>
</evidence>
<evidence type="ECO:0000256" key="2">
    <source>
        <dbReference type="ARBA" id="ARBA00022692"/>
    </source>
</evidence>
<dbReference type="Proteomes" id="UP000612956">
    <property type="component" value="Unassembled WGS sequence"/>
</dbReference>
<evidence type="ECO:0000256" key="5">
    <source>
        <dbReference type="SAM" id="Phobius"/>
    </source>
</evidence>
<sequence>MGYRVAEELLMNGIVVALVGLLLCFYGIRSVHLGILAIGFGLGWEIADLFNASLWTLLLFALVGAVSAWVVTSLVFRFASYFIGGLTGAMVGAKLANVLQPGANNWALSMIVILATCVAGAFLADKFRARALLWLTSIGGASMVLSGVGRMSDSLEFLVHPESGAQEVATTVIWIALSAAGWFVQRHLFAERLGIQRLAVDNRPDPSSRNGGWPNG</sequence>
<evidence type="ECO:0000256" key="1">
    <source>
        <dbReference type="ARBA" id="ARBA00004141"/>
    </source>
</evidence>
<feature type="domain" description="TM7S3/TM198-like" evidence="6">
    <location>
        <begin position="13"/>
        <end position="185"/>
    </location>
</feature>
<reference evidence="7" key="2">
    <citation type="submission" date="2020-09" db="EMBL/GenBank/DDBJ databases">
        <authorList>
            <person name="Sun Q."/>
            <person name="Zhou Y."/>
        </authorList>
    </citation>
    <scope>NUCLEOTIDE SEQUENCE</scope>
    <source>
        <strain evidence="7">CGMCC 4.7278</strain>
    </source>
</reference>
<dbReference type="AlphaFoldDB" id="A0A917QCV9"/>
<keyword evidence="2 5" id="KW-0812">Transmembrane</keyword>
<keyword evidence="4 5" id="KW-0472">Membrane</keyword>
<evidence type="ECO:0000256" key="3">
    <source>
        <dbReference type="ARBA" id="ARBA00022989"/>
    </source>
</evidence>
<proteinExistence type="predicted"/>
<dbReference type="InterPro" id="IPR025256">
    <property type="entry name" value="TM7S3/TM198-like_dom"/>
</dbReference>
<feature type="transmembrane region" description="Helical" evidence="5">
    <location>
        <begin position="131"/>
        <end position="148"/>
    </location>
</feature>
<feature type="transmembrane region" description="Helical" evidence="5">
    <location>
        <begin position="106"/>
        <end position="124"/>
    </location>
</feature>
<keyword evidence="3 5" id="KW-1133">Transmembrane helix</keyword>
<comment type="caution">
    <text evidence="7">The sequence shown here is derived from an EMBL/GenBank/DDBJ whole genome shotgun (WGS) entry which is preliminary data.</text>
</comment>
<organism evidence="7 8">
    <name type="scientific">Nocardia camponoti</name>
    <dbReference type="NCBI Taxonomy" id="1616106"/>
    <lineage>
        <taxon>Bacteria</taxon>
        <taxon>Bacillati</taxon>
        <taxon>Actinomycetota</taxon>
        <taxon>Actinomycetes</taxon>
        <taxon>Mycobacteriales</taxon>
        <taxon>Nocardiaceae</taxon>
        <taxon>Nocardia</taxon>
    </lineage>
</organism>
<reference evidence="7" key="1">
    <citation type="journal article" date="2014" name="Int. J. Syst. Evol. Microbiol.">
        <title>Complete genome sequence of Corynebacterium casei LMG S-19264T (=DSM 44701T), isolated from a smear-ripened cheese.</title>
        <authorList>
            <consortium name="US DOE Joint Genome Institute (JGI-PGF)"/>
            <person name="Walter F."/>
            <person name="Albersmeier A."/>
            <person name="Kalinowski J."/>
            <person name="Ruckert C."/>
        </authorList>
    </citation>
    <scope>NUCLEOTIDE SEQUENCE</scope>
    <source>
        <strain evidence="7">CGMCC 4.7278</strain>
    </source>
</reference>
<evidence type="ECO:0000259" key="6">
    <source>
        <dbReference type="Pfam" id="PF13886"/>
    </source>
</evidence>